<dbReference type="NCBIfam" id="TIGR04256">
    <property type="entry name" value="GxxExxY"/>
    <property type="match status" value="1"/>
</dbReference>
<dbReference type="OrthoDB" id="9806869at2"/>
<dbReference type="EMBL" id="SJPP01000001">
    <property type="protein sequence ID" value="TWU14637.1"/>
    <property type="molecule type" value="Genomic_DNA"/>
</dbReference>
<sequence>MGRPSENELATAVVDVAYHVHRKLGPGLLESAYEAIMVHELKQRGFRVESQASVPLLWGGIEVETAYRADLIVDGKMIVELRSIEQIAPVHKKQLLTYLRITDCRLGLLINFGCELFKNGVSRVVNNLEE</sequence>
<protein>
    <recommendedName>
        <fullName evidence="3">GxxExxY protein</fullName>
    </recommendedName>
</protein>
<proteinExistence type="predicted"/>
<dbReference type="Proteomes" id="UP000320735">
    <property type="component" value="Unassembled WGS sequence"/>
</dbReference>
<dbReference type="Pfam" id="PF13366">
    <property type="entry name" value="PDDEXK_3"/>
    <property type="match status" value="1"/>
</dbReference>
<dbReference type="InterPro" id="IPR026350">
    <property type="entry name" value="GxxExxY"/>
</dbReference>
<reference evidence="1 2" key="1">
    <citation type="submission" date="2019-02" db="EMBL/GenBank/DDBJ databases">
        <title>Deep-cultivation of Planctomycetes and their phenomic and genomic characterization uncovers novel biology.</title>
        <authorList>
            <person name="Wiegand S."/>
            <person name="Jogler M."/>
            <person name="Boedeker C."/>
            <person name="Pinto D."/>
            <person name="Vollmers J."/>
            <person name="Rivas-Marin E."/>
            <person name="Kohn T."/>
            <person name="Peeters S.H."/>
            <person name="Heuer A."/>
            <person name="Rast P."/>
            <person name="Oberbeckmann S."/>
            <person name="Bunk B."/>
            <person name="Jeske O."/>
            <person name="Meyerdierks A."/>
            <person name="Storesund J.E."/>
            <person name="Kallscheuer N."/>
            <person name="Luecker S."/>
            <person name="Lage O.M."/>
            <person name="Pohl T."/>
            <person name="Merkel B.J."/>
            <person name="Hornburger P."/>
            <person name="Mueller R.-W."/>
            <person name="Bruemmer F."/>
            <person name="Labrenz M."/>
            <person name="Spormann A.M."/>
            <person name="Op Den Camp H."/>
            <person name="Overmann J."/>
            <person name="Amann R."/>
            <person name="Jetten M.S.M."/>
            <person name="Mascher T."/>
            <person name="Medema M.H."/>
            <person name="Devos D.P."/>
            <person name="Kaster A.-K."/>
            <person name="Ovreas L."/>
            <person name="Rohde M."/>
            <person name="Galperin M.Y."/>
            <person name="Jogler C."/>
        </authorList>
    </citation>
    <scope>NUCLEOTIDE SEQUENCE [LARGE SCALE GENOMIC DNA]</scope>
    <source>
        <strain evidence="1 2">CA54</strain>
    </source>
</reference>
<evidence type="ECO:0008006" key="3">
    <source>
        <dbReference type="Google" id="ProtNLM"/>
    </source>
</evidence>
<evidence type="ECO:0000313" key="2">
    <source>
        <dbReference type="Proteomes" id="UP000320735"/>
    </source>
</evidence>
<keyword evidence="2" id="KW-1185">Reference proteome</keyword>
<name>A0A5C6BS90_9PLAN</name>
<evidence type="ECO:0000313" key="1">
    <source>
        <dbReference type="EMBL" id="TWU14637.1"/>
    </source>
</evidence>
<comment type="caution">
    <text evidence="1">The sequence shown here is derived from an EMBL/GenBank/DDBJ whole genome shotgun (WGS) entry which is preliminary data.</text>
</comment>
<organism evidence="1 2">
    <name type="scientific">Symmachiella macrocystis</name>
    <dbReference type="NCBI Taxonomy" id="2527985"/>
    <lineage>
        <taxon>Bacteria</taxon>
        <taxon>Pseudomonadati</taxon>
        <taxon>Planctomycetota</taxon>
        <taxon>Planctomycetia</taxon>
        <taxon>Planctomycetales</taxon>
        <taxon>Planctomycetaceae</taxon>
        <taxon>Symmachiella</taxon>
    </lineage>
</organism>
<accession>A0A5C6BS90</accession>
<dbReference type="AlphaFoldDB" id="A0A5C6BS90"/>
<gene>
    <name evidence="1" type="ORF">CA54_35060</name>
</gene>